<keyword evidence="3" id="KW-0479">Metal-binding</keyword>
<dbReference type="InterPro" id="IPR035937">
    <property type="entry name" value="FPG_N"/>
</dbReference>
<keyword evidence="4" id="KW-0227">DNA damage</keyword>
<keyword evidence="9" id="KW-0234">DNA repair</keyword>
<comment type="similarity">
    <text evidence="1">Belongs to the FPG family.</text>
</comment>
<dbReference type="SUPFAM" id="SSF81624">
    <property type="entry name" value="N-terminal domain of MutM-like DNA repair proteins"/>
    <property type="match status" value="1"/>
</dbReference>
<keyword evidence="12 17" id="KW-0326">Glycosidase</keyword>
<keyword evidence="7" id="KW-0862">Zinc</keyword>
<evidence type="ECO:0000256" key="3">
    <source>
        <dbReference type="ARBA" id="ARBA00022723"/>
    </source>
</evidence>
<organism evidence="17">
    <name type="scientific">uncultured Actinomycetospora sp</name>
    <dbReference type="NCBI Taxonomy" id="1135996"/>
    <lineage>
        <taxon>Bacteria</taxon>
        <taxon>Bacillati</taxon>
        <taxon>Actinomycetota</taxon>
        <taxon>Actinomycetes</taxon>
        <taxon>Pseudonocardiales</taxon>
        <taxon>Pseudonocardiaceae</taxon>
        <taxon>Actinomycetospora</taxon>
        <taxon>environmental samples</taxon>
    </lineage>
</organism>
<dbReference type="EMBL" id="CADCTH010000509">
    <property type="protein sequence ID" value="CAA9285933.1"/>
    <property type="molecule type" value="Genomic_DNA"/>
</dbReference>
<proteinExistence type="inferred from homology"/>
<evidence type="ECO:0000256" key="12">
    <source>
        <dbReference type="ARBA" id="ARBA00023295"/>
    </source>
</evidence>
<dbReference type="InterPro" id="IPR010979">
    <property type="entry name" value="Ribosomal_uS13-like_H2TH"/>
</dbReference>
<dbReference type="SUPFAM" id="SSF46946">
    <property type="entry name" value="S13-like H2TH domain"/>
    <property type="match status" value="1"/>
</dbReference>
<feature type="domain" description="FPG-type" evidence="15">
    <location>
        <begin position="230"/>
        <end position="270"/>
    </location>
</feature>
<name>A0A6J4JRV5_9PSEU</name>
<evidence type="ECO:0000256" key="9">
    <source>
        <dbReference type="ARBA" id="ARBA00023204"/>
    </source>
</evidence>
<dbReference type="Gene3D" id="1.10.8.50">
    <property type="match status" value="1"/>
</dbReference>
<accession>A0A6J4JRV5</accession>
<feature type="region of interest" description="Disordered" evidence="14">
    <location>
        <begin position="270"/>
        <end position="290"/>
    </location>
</feature>
<protein>
    <recommendedName>
        <fullName evidence="2">DNA-(apurinic or apyrimidinic site) lyase</fullName>
        <ecNumber evidence="2">4.2.99.18</ecNumber>
    </recommendedName>
</protein>
<evidence type="ECO:0000256" key="11">
    <source>
        <dbReference type="ARBA" id="ARBA00023268"/>
    </source>
</evidence>
<evidence type="ECO:0000256" key="13">
    <source>
        <dbReference type="PROSITE-ProRule" id="PRU00391"/>
    </source>
</evidence>
<keyword evidence="6 17" id="KW-0378">Hydrolase</keyword>
<sequence>MEGDAVHRCAARLTALAGAGVVRSDFRTPALATVDLAGRTLGETRAHGKHLLTRIDDLTLHSHLRMSGTWTVVRRHGTNGRPLLPRHLAVRAVLTLDTGVSLVGVDVPVLELLRTRDEHRVVGHLGPDVLAGQPTATQDHFDLADALARLGRDPERPIVEALLDQRGVAGLGNLWAVELCFLRGLWPWTPVRDVDLEPLLALARRMIRHSLEHGTGMTTTGVKRRGENHWVTGRSNRPCRRCGTLVRFRPAAGSGAPYTREVWWCPSCQPAPAGAPGRQRSSTREHPTAP</sequence>
<dbReference type="PROSITE" id="PS51068">
    <property type="entry name" value="FPG_CAT"/>
    <property type="match status" value="1"/>
</dbReference>
<gene>
    <name evidence="17" type="ORF">AVDCRST_MAG54-4030</name>
</gene>
<dbReference type="Pfam" id="PF01149">
    <property type="entry name" value="Fapy_DNA_glyco"/>
    <property type="match status" value="1"/>
</dbReference>
<evidence type="ECO:0000256" key="1">
    <source>
        <dbReference type="ARBA" id="ARBA00009409"/>
    </source>
</evidence>
<dbReference type="AlphaFoldDB" id="A0A6J4JRV5"/>
<feature type="domain" description="Formamidopyrimidine-DNA glycosylase catalytic" evidence="16">
    <location>
        <begin position="1"/>
        <end position="89"/>
    </location>
</feature>
<dbReference type="SMART" id="SM01232">
    <property type="entry name" value="H2TH"/>
    <property type="match status" value="1"/>
</dbReference>
<dbReference type="GO" id="GO:0140078">
    <property type="term" value="F:class I DNA-(apurinic or apyrimidinic site) endonuclease activity"/>
    <property type="evidence" value="ECO:0007669"/>
    <property type="project" value="UniProtKB-EC"/>
</dbReference>
<dbReference type="InterPro" id="IPR015886">
    <property type="entry name" value="H2TH_FPG"/>
</dbReference>
<evidence type="ECO:0000256" key="2">
    <source>
        <dbReference type="ARBA" id="ARBA00012720"/>
    </source>
</evidence>
<dbReference type="PANTHER" id="PTHR42697:SF1">
    <property type="entry name" value="ENDONUCLEASE 8"/>
    <property type="match status" value="1"/>
</dbReference>
<dbReference type="EC" id="4.2.99.18" evidence="2"/>
<dbReference type="GO" id="GO:0008270">
    <property type="term" value="F:zinc ion binding"/>
    <property type="evidence" value="ECO:0007669"/>
    <property type="project" value="UniProtKB-KW"/>
</dbReference>
<evidence type="ECO:0000256" key="4">
    <source>
        <dbReference type="ARBA" id="ARBA00022763"/>
    </source>
</evidence>
<dbReference type="SUPFAM" id="SSF57716">
    <property type="entry name" value="Glucocorticoid receptor-like (DNA-binding domain)"/>
    <property type="match status" value="1"/>
</dbReference>
<dbReference type="InterPro" id="IPR012319">
    <property type="entry name" value="FPG_cat"/>
</dbReference>
<reference evidence="17" key="1">
    <citation type="submission" date="2020-02" db="EMBL/GenBank/DDBJ databases">
        <authorList>
            <person name="Meier V. D."/>
        </authorList>
    </citation>
    <scope>NUCLEOTIDE SEQUENCE</scope>
    <source>
        <strain evidence="17">AVDCRST_MAG54</strain>
    </source>
</reference>
<dbReference type="GO" id="GO:0003684">
    <property type="term" value="F:damaged DNA binding"/>
    <property type="evidence" value="ECO:0007669"/>
    <property type="project" value="InterPro"/>
</dbReference>
<dbReference type="PROSITE" id="PS51066">
    <property type="entry name" value="ZF_FPG_2"/>
    <property type="match status" value="1"/>
</dbReference>
<evidence type="ECO:0000313" key="17">
    <source>
        <dbReference type="EMBL" id="CAA9285933.1"/>
    </source>
</evidence>
<evidence type="ECO:0000256" key="6">
    <source>
        <dbReference type="ARBA" id="ARBA00022801"/>
    </source>
</evidence>
<keyword evidence="5 13" id="KW-0863">Zinc-finger</keyword>
<dbReference type="SMART" id="SM00898">
    <property type="entry name" value="Fapy_DNA_glyco"/>
    <property type="match status" value="1"/>
</dbReference>
<dbReference type="GO" id="GO:0000703">
    <property type="term" value="F:oxidized pyrimidine nucleobase lesion DNA N-glycosylase activity"/>
    <property type="evidence" value="ECO:0007669"/>
    <property type="project" value="TreeGrafter"/>
</dbReference>
<evidence type="ECO:0000256" key="8">
    <source>
        <dbReference type="ARBA" id="ARBA00023125"/>
    </source>
</evidence>
<keyword evidence="8" id="KW-0238">DNA-binding</keyword>
<dbReference type="InterPro" id="IPR000214">
    <property type="entry name" value="Znf_DNA_glyclase/AP_lyase"/>
</dbReference>
<dbReference type="GO" id="GO:0006284">
    <property type="term" value="P:base-excision repair"/>
    <property type="evidence" value="ECO:0007669"/>
    <property type="project" value="InterPro"/>
</dbReference>
<keyword evidence="11" id="KW-0511">Multifunctional enzyme</keyword>
<evidence type="ECO:0000256" key="7">
    <source>
        <dbReference type="ARBA" id="ARBA00022833"/>
    </source>
</evidence>
<keyword evidence="10" id="KW-0456">Lyase</keyword>
<evidence type="ECO:0000259" key="16">
    <source>
        <dbReference type="PROSITE" id="PS51068"/>
    </source>
</evidence>
<dbReference type="PANTHER" id="PTHR42697">
    <property type="entry name" value="ENDONUCLEASE 8"/>
    <property type="match status" value="1"/>
</dbReference>
<evidence type="ECO:0000259" key="15">
    <source>
        <dbReference type="PROSITE" id="PS51066"/>
    </source>
</evidence>
<dbReference type="Gene3D" id="3.20.190.10">
    <property type="entry name" value="MutM-like, N-terminal"/>
    <property type="match status" value="1"/>
</dbReference>
<evidence type="ECO:0000256" key="10">
    <source>
        <dbReference type="ARBA" id="ARBA00023239"/>
    </source>
</evidence>
<evidence type="ECO:0000256" key="14">
    <source>
        <dbReference type="SAM" id="MobiDB-lite"/>
    </source>
</evidence>
<evidence type="ECO:0000256" key="5">
    <source>
        <dbReference type="ARBA" id="ARBA00022771"/>
    </source>
</evidence>